<protein>
    <recommendedName>
        <fullName evidence="12">Replication restart protein PriA</fullName>
    </recommendedName>
    <alternativeName>
        <fullName evidence="12">ATP-dependent DNA helicase PriA</fullName>
        <ecNumber evidence="12">5.6.2.4</ecNumber>
    </alternativeName>
    <alternativeName>
        <fullName evidence="12">DNA 3'-5' helicase PriA</fullName>
    </alternativeName>
</protein>
<evidence type="ECO:0000256" key="6">
    <source>
        <dbReference type="ARBA" id="ARBA00022806"/>
    </source>
</evidence>
<keyword evidence="10 12" id="KW-0413">Isomerase</keyword>
<keyword evidence="4 12" id="KW-0547">Nucleotide-binding</keyword>
<evidence type="ECO:0000256" key="11">
    <source>
        <dbReference type="ARBA" id="ARBA00048988"/>
    </source>
</evidence>
<accession>A0A6G5QLF5</accession>
<dbReference type="AlphaFoldDB" id="A0A6G5QLF5"/>
<dbReference type="SUPFAM" id="SSF52540">
    <property type="entry name" value="P-loop containing nucleoside triphosphate hydrolases"/>
    <property type="match status" value="1"/>
</dbReference>
<dbReference type="GO" id="GO:0005524">
    <property type="term" value="F:ATP binding"/>
    <property type="evidence" value="ECO:0007669"/>
    <property type="project" value="UniProtKB-UniRule"/>
</dbReference>
<feature type="binding site" evidence="12">
    <location>
        <position position="579"/>
    </location>
    <ligand>
        <name>Zn(2+)</name>
        <dbReference type="ChEBI" id="CHEBI:29105"/>
        <label>2</label>
    </ligand>
</feature>
<dbReference type="InterPro" id="IPR040498">
    <property type="entry name" value="PriA_CRR"/>
</dbReference>
<dbReference type="HAMAP" id="MF_00983">
    <property type="entry name" value="PriA"/>
    <property type="match status" value="1"/>
</dbReference>
<dbReference type="Pfam" id="PF00270">
    <property type="entry name" value="DEAD"/>
    <property type="match status" value="1"/>
</dbReference>
<feature type="binding site" evidence="12">
    <location>
        <position position="552"/>
    </location>
    <ligand>
        <name>Zn(2+)</name>
        <dbReference type="ChEBI" id="CHEBI:29105"/>
        <label>1</label>
    </ligand>
</feature>
<evidence type="ECO:0000256" key="9">
    <source>
        <dbReference type="ARBA" id="ARBA00023125"/>
    </source>
</evidence>
<keyword evidence="1 12" id="KW-0639">Primosome</keyword>
<evidence type="ECO:0000256" key="3">
    <source>
        <dbReference type="ARBA" id="ARBA00022723"/>
    </source>
</evidence>
<dbReference type="Pfam" id="PF18319">
    <property type="entry name" value="Zn_ribbon_PriA"/>
    <property type="match status" value="1"/>
</dbReference>
<dbReference type="Gene3D" id="3.40.1440.60">
    <property type="entry name" value="PriA, 3(prime) DNA-binding domain"/>
    <property type="match status" value="1"/>
</dbReference>
<evidence type="ECO:0000256" key="7">
    <source>
        <dbReference type="ARBA" id="ARBA00022833"/>
    </source>
</evidence>
<feature type="binding site" evidence="12">
    <location>
        <position position="582"/>
    </location>
    <ligand>
        <name>Zn(2+)</name>
        <dbReference type="ChEBI" id="CHEBI:29105"/>
        <label>2</label>
    </ligand>
</feature>
<dbReference type="GO" id="GO:0006302">
    <property type="term" value="P:double-strand break repair"/>
    <property type="evidence" value="ECO:0007669"/>
    <property type="project" value="InterPro"/>
</dbReference>
<dbReference type="GO" id="GO:0006269">
    <property type="term" value="P:DNA replication, synthesis of primer"/>
    <property type="evidence" value="ECO:0007669"/>
    <property type="project" value="UniProtKB-KW"/>
</dbReference>
<dbReference type="PROSITE" id="PS51194">
    <property type="entry name" value="HELICASE_CTER"/>
    <property type="match status" value="1"/>
</dbReference>
<keyword evidence="8 12" id="KW-0067">ATP-binding</keyword>
<dbReference type="RefSeq" id="WP_002946117.1">
    <property type="nucleotide sequence ID" value="NZ_CP012543.1"/>
</dbReference>
<comment type="subunit">
    <text evidence="12">Component of the replication restart primosome.</text>
</comment>
<evidence type="ECO:0000256" key="5">
    <source>
        <dbReference type="ARBA" id="ARBA00022801"/>
    </source>
</evidence>
<dbReference type="GO" id="GO:0006310">
    <property type="term" value="P:DNA recombination"/>
    <property type="evidence" value="ECO:0007669"/>
    <property type="project" value="InterPro"/>
</dbReference>
<dbReference type="GO" id="GO:0043138">
    <property type="term" value="F:3'-5' DNA helicase activity"/>
    <property type="evidence" value="ECO:0007669"/>
    <property type="project" value="UniProtKB-EC"/>
</dbReference>
<comment type="cofactor">
    <cofactor evidence="12">
        <name>Zn(2+)</name>
        <dbReference type="ChEBI" id="CHEBI:29105"/>
    </cofactor>
    <text evidence="12">Binds 2 zinc ions per subunit.</text>
</comment>
<keyword evidence="3 12" id="KW-0479">Metal-binding</keyword>
<dbReference type="FunFam" id="3.40.50.300:FF:000489">
    <property type="entry name" value="Primosome assembly protein PriA"/>
    <property type="match status" value="1"/>
</dbReference>
<evidence type="ECO:0000256" key="1">
    <source>
        <dbReference type="ARBA" id="ARBA00022515"/>
    </source>
</evidence>
<keyword evidence="6 12" id="KW-0347">Helicase</keyword>
<evidence type="ECO:0000313" key="15">
    <source>
        <dbReference type="EMBL" id="QCD46481.1"/>
    </source>
</evidence>
<dbReference type="SMART" id="SM00490">
    <property type="entry name" value="HELICc"/>
    <property type="match status" value="1"/>
</dbReference>
<dbReference type="Pfam" id="PF18074">
    <property type="entry name" value="PriA_C"/>
    <property type="match status" value="1"/>
</dbReference>
<dbReference type="InterPro" id="IPR005259">
    <property type="entry name" value="PriA"/>
</dbReference>
<dbReference type="GO" id="GO:0008270">
    <property type="term" value="F:zinc ion binding"/>
    <property type="evidence" value="ECO:0007669"/>
    <property type="project" value="UniProtKB-UniRule"/>
</dbReference>
<feature type="binding site" evidence="12">
    <location>
        <position position="595"/>
    </location>
    <ligand>
        <name>Zn(2+)</name>
        <dbReference type="ChEBI" id="CHEBI:29105"/>
        <label>1</label>
    </ligand>
</feature>
<dbReference type="GO" id="GO:0003677">
    <property type="term" value="F:DNA binding"/>
    <property type="evidence" value="ECO:0007669"/>
    <property type="project" value="UniProtKB-UniRule"/>
</dbReference>
<feature type="binding site" evidence="12">
    <location>
        <position position="561"/>
    </location>
    <ligand>
        <name>Zn(2+)</name>
        <dbReference type="ChEBI" id="CHEBI:29105"/>
        <label>2</label>
    </ligand>
</feature>
<dbReference type="SMART" id="SM00487">
    <property type="entry name" value="DEXDc"/>
    <property type="match status" value="1"/>
</dbReference>
<reference evidence="15 16" key="1">
    <citation type="submission" date="2016-07" db="EMBL/GenBank/DDBJ databases">
        <title>Comparative genomics of the Campylobacter concisus group.</title>
        <authorList>
            <person name="Miller W.G."/>
            <person name="Yee E."/>
            <person name="Chapman M.H."/>
            <person name="Huynh S."/>
            <person name="Bono J.L."/>
            <person name="On S.L.W."/>
            <person name="StLeger J."/>
            <person name="Foster G."/>
            <person name="Parker C.T."/>
        </authorList>
    </citation>
    <scope>NUCLEOTIDE SEQUENCE [LARGE SCALE GENOMIC DNA]</scope>
    <source>
        <strain evidence="15 16">ATCC 33238</strain>
    </source>
</reference>
<comment type="catalytic activity">
    <reaction evidence="12">
        <text>Couples ATP hydrolysis with the unwinding of duplex DNA by translocating in the 3'-5' direction.</text>
        <dbReference type="EC" id="5.6.2.4"/>
    </reaction>
</comment>
<dbReference type="InterPro" id="IPR001650">
    <property type="entry name" value="Helicase_C-like"/>
</dbReference>
<dbReference type="PANTHER" id="PTHR30580">
    <property type="entry name" value="PRIMOSOMAL PROTEIN N"/>
    <property type="match status" value="1"/>
</dbReference>
<dbReference type="InterPro" id="IPR041236">
    <property type="entry name" value="PriA_C"/>
</dbReference>
<evidence type="ECO:0000259" key="14">
    <source>
        <dbReference type="PROSITE" id="PS51194"/>
    </source>
</evidence>
<evidence type="ECO:0000256" key="2">
    <source>
        <dbReference type="ARBA" id="ARBA00022705"/>
    </source>
</evidence>
<keyword evidence="5 12" id="KW-0378">Hydrolase</keyword>
<dbReference type="GO" id="GO:0006270">
    <property type="term" value="P:DNA replication initiation"/>
    <property type="evidence" value="ECO:0007669"/>
    <property type="project" value="TreeGrafter"/>
</dbReference>
<evidence type="ECO:0000259" key="13">
    <source>
        <dbReference type="PROSITE" id="PS51192"/>
    </source>
</evidence>
<dbReference type="InterPro" id="IPR027417">
    <property type="entry name" value="P-loop_NTPase"/>
</dbReference>
<dbReference type="EC" id="5.6.2.4" evidence="12"/>
<feature type="binding site" evidence="12">
    <location>
        <position position="555"/>
    </location>
    <ligand>
        <name>Zn(2+)</name>
        <dbReference type="ChEBI" id="CHEBI:29105"/>
        <label>1</label>
    </ligand>
</feature>
<dbReference type="EMBL" id="CP012543">
    <property type="protein sequence ID" value="QCD46481.1"/>
    <property type="molecule type" value="Genomic_DNA"/>
</dbReference>
<comment type="function">
    <text evidence="12">Initiates the restart of stalled replication forks, which reloads the replicative helicase on sites other than the origin of replication. Recognizes and binds to abandoned replication forks and remodels them to uncover a helicase loading site. Promotes assembly of the primosome at these replication forks.</text>
</comment>
<dbReference type="GO" id="GO:0016787">
    <property type="term" value="F:hydrolase activity"/>
    <property type="evidence" value="ECO:0007669"/>
    <property type="project" value="UniProtKB-KW"/>
</dbReference>
<dbReference type="InterPro" id="IPR042115">
    <property type="entry name" value="PriA_3primeBD_sf"/>
</dbReference>
<dbReference type="NCBIfam" id="TIGR00595">
    <property type="entry name" value="priA"/>
    <property type="match status" value="1"/>
</dbReference>
<dbReference type="Pfam" id="PF00271">
    <property type="entry name" value="Helicase_C"/>
    <property type="match status" value="1"/>
</dbReference>
<dbReference type="KEGG" id="crx:CRECT_0802"/>
<keyword evidence="9 12" id="KW-0238">DNA-binding</keyword>
<feature type="domain" description="Helicase C-terminal" evidence="14">
    <location>
        <begin position="571"/>
        <end position="748"/>
    </location>
</feature>
<dbReference type="NCBIfam" id="NF004069">
    <property type="entry name" value="PRK05580.2-1"/>
    <property type="match status" value="1"/>
</dbReference>
<evidence type="ECO:0000256" key="4">
    <source>
        <dbReference type="ARBA" id="ARBA00022741"/>
    </source>
</evidence>
<proteinExistence type="inferred from homology"/>
<dbReference type="InterPro" id="IPR014001">
    <property type="entry name" value="Helicase_ATP-bd"/>
</dbReference>
<keyword evidence="2 12" id="KW-0235">DNA replication</keyword>
<comment type="catalytic activity">
    <reaction evidence="11 12">
        <text>ATP + H2O = ADP + phosphate + H(+)</text>
        <dbReference type="Rhea" id="RHEA:13065"/>
        <dbReference type="ChEBI" id="CHEBI:15377"/>
        <dbReference type="ChEBI" id="CHEBI:15378"/>
        <dbReference type="ChEBI" id="CHEBI:30616"/>
        <dbReference type="ChEBI" id="CHEBI:43474"/>
        <dbReference type="ChEBI" id="CHEBI:456216"/>
        <dbReference type="EC" id="5.6.2.4"/>
    </reaction>
</comment>
<evidence type="ECO:0000256" key="12">
    <source>
        <dbReference type="HAMAP-Rule" id="MF_00983"/>
    </source>
</evidence>
<sequence>MLYYRILPSGLNLKPLIYRSNFKIPNFTQVLVNIKNKKTLGYVLQSVVEPDFKTLEILEILPAVLTPIQISLLKFISHYYVVNLSVAAGLFTPLEIGAPLSPFFENLADKRALGDKNELNVNLNLNAKFDDSAEQNSTTEFDEISQSNLPQNLNNGGYRENSIRDISMPNFDFSADLFSISSGKTARKVLTKNLNLKDGAVYTVSNSDNLAYEKKFTEKSNLGDVSDFESKFGSLGNPLNACLNQADTNETSAEDLSLNDGVALSKANLNDDAACEPTLHTCARSFKSNPNQSPGSGILVAKEIRPKTLNLKSNPADPVQSEIFPKIPNLNSVQQEALNFTKSHKTSLIFGDTGSGKSEIYFSLIREYLLLGKQVLLLMPEISLTPQMTKRLKSYFGEKFGVWHSKITPKKRGEILQKFQSREINLIAGARSALFLPFSELGLIIIDEEHDDSYKSAQNPHYNARDLALFLAGKFDVKVVLGSATPSVVSFKKQPSFRLRGTFFKSEKRFIYDESETGLSDMVLGELGASFESGKQAVVFLPTRANFRYLACRECANTIKCPFCSVGMSFYKKRNLLKCQYCGFTMPVARECDKCGSEMIEAKKIGTDELTDALRSAFPAARIEKFDRDEITTQNKLEKTLAAFNAGEIDALVGTQMLSKGHDYHNVGLAVIMGVDELLNFPDFRARERTLALSMQVAGRAGRSGEGRVVVQSRQREFFENFIEDYDAFLAEEIAAREPLYPPFARLLRAVVADKSEQSAKQRLEACMAELDALRVSEPDLQIVGHGKCAIEILGGKFRFEILLRCIFYASLIKAARICATHGFDVDMDPINFS</sequence>
<keyword evidence="7 12" id="KW-0862">Zinc</keyword>
<dbReference type="Proteomes" id="UP000502377">
    <property type="component" value="Chromosome"/>
</dbReference>
<evidence type="ECO:0000256" key="10">
    <source>
        <dbReference type="ARBA" id="ARBA00023235"/>
    </source>
</evidence>
<feature type="binding site" evidence="12">
    <location>
        <position position="564"/>
    </location>
    <ligand>
        <name>Zn(2+)</name>
        <dbReference type="ChEBI" id="CHEBI:29105"/>
        <label>2</label>
    </ligand>
</feature>
<dbReference type="InterPro" id="IPR011545">
    <property type="entry name" value="DEAD/DEAH_box_helicase_dom"/>
</dbReference>
<dbReference type="PROSITE" id="PS51192">
    <property type="entry name" value="HELICASE_ATP_BIND_1"/>
    <property type="match status" value="1"/>
</dbReference>
<dbReference type="GO" id="GO:1990077">
    <property type="term" value="C:primosome complex"/>
    <property type="evidence" value="ECO:0007669"/>
    <property type="project" value="UniProtKB-UniRule"/>
</dbReference>
<evidence type="ECO:0000313" key="16">
    <source>
        <dbReference type="Proteomes" id="UP000502377"/>
    </source>
</evidence>
<organism evidence="15 16">
    <name type="scientific">Campylobacter rectus</name>
    <name type="common">Wolinella recta</name>
    <dbReference type="NCBI Taxonomy" id="203"/>
    <lineage>
        <taxon>Bacteria</taxon>
        <taxon>Pseudomonadati</taxon>
        <taxon>Campylobacterota</taxon>
        <taxon>Epsilonproteobacteria</taxon>
        <taxon>Campylobacterales</taxon>
        <taxon>Campylobacteraceae</taxon>
        <taxon>Campylobacter</taxon>
    </lineage>
</organism>
<comment type="similarity">
    <text evidence="12">Belongs to the helicase family. PriA subfamily.</text>
</comment>
<gene>
    <name evidence="12 15" type="primary">priA</name>
    <name evidence="15" type="ORF">CRECT_0802</name>
</gene>
<dbReference type="Gene3D" id="3.40.50.300">
    <property type="entry name" value="P-loop containing nucleotide triphosphate hydrolases"/>
    <property type="match status" value="2"/>
</dbReference>
<evidence type="ECO:0000256" key="8">
    <source>
        <dbReference type="ARBA" id="ARBA00022840"/>
    </source>
</evidence>
<feature type="binding site" evidence="12">
    <location>
        <position position="592"/>
    </location>
    <ligand>
        <name>Zn(2+)</name>
        <dbReference type="ChEBI" id="CHEBI:29105"/>
        <label>1</label>
    </ligand>
</feature>
<feature type="domain" description="Helicase ATP-binding" evidence="13">
    <location>
        <begin position="338"/>
        <end position="504"/>
    </location>
</feature>
<dbReference type="PANTHER" id="PTHR30580:SF0">
    <property type="entry name" value="PRIMOSOMAL PROTEIN N"/>
    <property type="match status" value="1"/>
</dbReference>
<name>A0A6G5QLF5_CAMRE</name>